<evidence type="ECO:0000256" key="1">
    <source>
        <dbReference type="ARBA" id="ARBA00006700"/>
    </source>
</evidence>
<evidence type="ECO:0000256" key="2">
    <source>
        <dbReference type="ARBA" id="ARBA00022980"/>
    </source>
</evidence>
<dbReference type="OrthoDB" id="275582at2759"/>
<dbReference type="STRING" id="1095630.A0A2J6SR87"/>
<accession>A0A2J6SR87</accession>
<dbReference type="AlphaFoldDB" id="A0A2J6SR87"/>
<protein>
    <recommendedName>
        <fullName evidence="4">Large ribosomal subunit protein uL23m</fullName>
    </recommendedName>
</protein>
<dbReference type="Proteomes" id="UP000235371">
    <property type="component" value="Unassembled WGS sequence"/>
</dbReference>
<dbReference type="InterPro" id="IPR013025">
    <property type="entry name" value="Ribosomal_uL23-like"/>
</dbReference>
<dbReference type="InterPro" id="IPR012677">
    <property type="entry name" value="Nucleotide-bd_a/b_plait_sf"/>
</dbReference>
<evidence type="ECO:0000313" key="6">
    <source>
        <dbReference type="EMBL" id="PMD53288.1"/>
    </source>
</evidence>
<dbReference type="GO" id="GO:0032543">
    <property type="term" value="P:mitochondrial translation"/>
    <property type="evidence" value="ECO:0007669"/>
    <property type="project" value="TreeGrafter"/>
</dbReference>
<feature type="compositionally biased region" description="Acidic residues" evidence="5">
    <location>
        <begin position="175"/>
        <end position="188"/>
    </location>
</feature>
<dbReference type="EMBL" id="KZ613887">
    <property type="protein sequence ID" value="PMD53288.1"/>
    <property type="molecule type" value="Genomic_DNA"/>
</dbReference>
<evidence type="ECO:0000256" key="5">
    <source>
        <dbReference type="SAM" id="MobiDB-lite"/>
    </source>
</evidence>
<dbReference type="GO" id="GO:0003735">
    <property type="term" value="F:structural constituent of ribosome"/>
    <property type="evidence" value="ECO:0007669"/>
    <property type="project" value="InterPro"/>
</dbReference>
<evidence type="ECO:0000256" key="4">
    <source>
        <dbReference type="ARBA" id="ARBA00039977"/>
    </source>
</evidence>
<feature type="compositionally biased region" description="Basic and acidic residues" evidence="5">
    <location>
        <begin position="128"/>
        <end position="147"/>
    </location>
</feature>
<dbReference type="Pfam" id="PF00276">
    <property type="entry name" value="Ribosomal_L23"/>
    <property type="match status" value="1"/>
</dbReference>
<dbReference type="GO" id="GO:0005762">
    <property type="term" value="C:mitochondrial large ribosomal subunit"/>
    <property type="evidence" value="ECO:0007669"/>
    <property type="project" value="TreeGrafter"/>
</dbReference>
<dbReference type="PANTHER" id="PTHR12059">
    <property type="entry name" value="RIBOSOMAL PROTEIN L23-RELATED"/>
    <property type="match status" value="1"/>
</dbReference>
<organism evidence="6 7">
    <name type="scientific">Hyaloscypha bicolor E</name>
    <dbReference type="NCBI Taxonomy" id="1095630"/>
    <lineage>
        <taxon>Eukaryota</taxon>
        <taxon>Fungi</taxon>
        <taxon>Dikarya</taxon>
        <taxon>Ascomycota</taxon>
        <taxon>Pezizomycotina</taxon>
        <taxon>Leotiomycetes</taxon>
        <taxon>Helotiales</taxon>
        <taxon>Hyaloscyphaceae</taxon>
        <taxon>Hyaloscypha</taxon>
        <taxon>Hyaloscypha bicolor</taxon>
    </lineage>
</organism>
<dbReference type="PANTHER" id="PTHR12059:SF5">
    <property type="entry name" value="LARGE RIBOSOMAL SUBUNIT PROTEIN UL23M"/>
    <property type="match status" value="1"/>
</dbReference>
<feature type="region of interest" description="Disordered" evidence="5">
    <location>
        <begin position="128"/>
        <end position="195"/>
    </location>
</feature>
<dbReference type="InterPro" id="IPR012678">
    <property type="entry name" value="Ribosomal_uL23/eL15/eS24_sf"/>
</dbReference>
<dbReference type="SUPFAM" id="SSF54189">
    <property type="entry name" value="Ribosomal proteins S24e, L23 and L15e"/>
    <property type="match status" value="1"/>
</dbReference>
<evidence type="ECO:0000256" key="3">
    <source>
        <dbReference type="ARBA" id="ARBA00023274"/>
    </source>
</evidence>
<evidence type="ECO:0000313" key="7">
    <source>
        <dbReference type="Proteomes" id="UP000235371"/>
    </source>
</evidence>
<dbReference type="InParanoid" id="A0A2J6SR87"/>
<gene>
    <name evidence="6" type="ORF">K444DRAFT_646828</name>
</gene>
<proteinExistence type="inferred from homology"/>
<dbReference type="RefSeq" id="XP_024730192.1">
    <property type="nucleotide sequence ID" value="XM_024885252.1"/>
</dbReference>
<keyword evidence="2" id="KW-0689">Ribosomal protein</keyword>
<feature type="compositionally biased region" description="Basic and acidic residues" evidence="5">
    <location>
        <begin position="164"/>
        <end position="174"/>
    </location>
</feature>
<reference evidence="6 7" key="1">
    <citation type="submission" date="2016-04" db="EMBL/GenBank/DDBJ databases">
        <title>A degradative enzymes factory behind the ericoid mycorrhizal symbiosis.</title>
        <authorList>
            <consortium name="DOE Joint Genome Institute"/>
            <person name="Martino E."/>
            <person name="Morin E."/>
            <person name="Grelet G."/>
            <person name="Kuo A."/>
            <person name="Kohler A."/>
            <person name="Daghino S."/>
            <person name="Barry K."/>
            <person name="Choi C."/>
            <person name="Cichocki N."/>
            <person name="Clum A."/>
            <person name="Copeland A."/>
            <person name="Hainaut M."/>
            <person name="Haridas S."/>
            <person name="Labutti K."/>
            <person name="Lindquist E."/>
            <person name="Lipzen A."/>
            <person name="Khouja H.-R."/>
            <person name="Murat C."/>
            <person name="Ohm R."/>
            <person name="Olson A."/>
            <person name="Spatafora J."/>
            <person name="Veneault-Fourrey C."/>
            <person name="Henrissat B."/>
            <person name="Grigoriev I."/>
            <person name="Martin F."/>
            <person name="Perotto S."/>
        </authorList>
    </citation>
    <scope>NUCLEOTIDE SEQUENCE [LARGE SCALE GENOMIC DNA]</scope>
    <source>
        <strain evidence="6 7">E</strain>
    </source>
</reference>
<dbReference type="GeneID" id="36593329"/>
<comment type="similarity">
    <text evidence="1">Belongs to the universal ribosomal protein uL23 family.</text>
</comment>
<name>A0A2J6SR87_9HELO</name>
<keyword evidence="3" id="KW-0687">Ribonucleoprotein</keyword>
<dbReference type="Gene3D" id="3.30.70.330">
    <property type="match status" value="1"/>
</dbReference>
<sequence>MATQRAIRPPIFGKKQVFLPNFVLTLLRTPSSPPNFATFLVPLSLNKLDLRDYLFHAYGIRVHGVRSYIQMKKITQDKPGSKRPKPRKWFRPKSIKKMMVEMERPFVWPEEPKEFDSWDKSTFDAANKDRTQHEEMFRPDFREKPTGERASMAEQAKALLQGKESWRSTPKENEWDINGEEVEVETDVELPKTGP</sequence>
<keyword evidence="7" id="KW-1185">Reference proteome</keyword>